<feature type="region of interest" description="Disordered" evidence="1">
    <location>
        <begin position="1"/>
        <end position="38"/>
    </location>
</feature>
<evidence type="ECO:0000313" key="3">
    <source>
        <dbReference type="Proteomes" id="UP000539111"/>
    </source>
</evidence>
<evidence type="ECO:0000256" key="1">
    <source>
        <dbReference type="SAM" id="MobiDB-lite"/>
    </source>
</evidence>
<name>A0A7Z0A818_9MICO</name>
<sequence>MSNHDTGDLDDQLKYLRDGHKPGFAKLSNEEARGIDTD</sequence>
<protein>
    <submittedName>
        <fullName evidence="2">Uncharacterized protein</fullName>
    </submittedName>
</protein>
<feature type="compositionally biased region" description="Basic and acidic residues" evidence="1">
    <location>
        <begin position="1"/>
        <end position="21"/>
    </location>
</feature>
<proteinExistence type="predicted"/>
<comment type="caution">
    <text evidence="2">The sequence shown here is derived from an EMBL/GenBank/DDBJ whole genome shotgun (WGS) entry which is preliminary data.</text>
</comment>
<dbReference type="Proteomes" id="UP000539111">
    <property type="component" value="Unassembled WGS sequence"/>
</dbReference>
<reference evidence="2 3" key="1">
    <citation type="submission" date="2020-07" db="EMBL/GenBank/DDBJ databases">
        <title>Sequencing the genomes of 1000 actinobacteria strains.</title>
        <authorList>
            <person name="Klenk H.-P."/>
        </authorList>
    </citation>
    <scope>NUCLEOTIDE SEQUENCE [LARGE SCALE GENOMIC DNA]</scope>
    <source>
        <strain evidence="2 3">DSM 26341</strain>
    </source>
</reference>
<organism evidence="2 3">
    <name type="scientific">Spelaeicoccus albus</name>
    <dbReference type="NCBI Taxonomy" id="1280376"/>
    <lineage>
        <taxon>Bacteria</taxon>
        <taxon>Bacillati</taxon>
        <taxon>Actinomycetota</taxon>
        <taxon>Actinomycetes</taxon>
        <taxon>Micrococcales</taxon>
        <taxon>Brevibacteriaceae</taxon>
        <taxon>Spelaeicoccus</taxon>
    </lineage>
</organism>
<keyword evidence="3" id="KW-1185">Reference proteome</keyword>
<dbReference type="AlphaFoldDB" id="A0A7Z0A818"/>
<evidence type="ECO:0000313" key="2">
    <source>
        <dbReference type="EMBL" id="NYI66077.1"/>
    </source>
</evidence>
<feature type="compositionally biased region" description="Basic and acidic residues" evidence="1">
    <location>
        <begin position="28"/>
        <end position="38"/>
    </location>
</feature>
<dbReference type="EMBL" id="JACBZP010000001">
    <property type="protein sequence ID" value="NYI66077.1"/>
    <property type="molecule type" value="Genomic_DNA"/>
</dbReference>
<gene>
    <name evidence="2" type="ORF">BJY26_000383</name>
</gene>
<accession>A0A7Z0A818</accession>